<organism evidence="11 12">
    <name type="scientific">Methanogenium organophilum</name>
    <dbReference type="NCBI Taxonomy" id="2199"/>
    <lineage>
        <taxon>Archaea</taxon>
        <taxon>Methanobacteriati</taxon>
        <taxon>Methanobacteriota</taxon>
        <taxon>Stenosarchaea group</taxon>
        <taxon>Methanomicrobia</taxon>
        <taxon>Methanomicrobiales</taxon>
        <taxon>Methanomicrobiaceae</taxon>
        <taxon>Methanogenium</taxon>
    </lineage>
</organism>
<evidence type="ECO:0000256" key="3">
    <source>
        <dbReference type="ARBA" id="ARBA00022475"/>
    </source>
</evidence>
<keyword evidence="5 10" id="KW-0812">Transmembrane</keyword>
<keyword evidence="6 10" id="KW-1133">Transmembrane helix</keyword>
<evidence type="ECO:0000256" key="4">
    <source>
        <dbReference type="ARBA" id="ARBA00022573"/>
    </source>
</evidence>
<keyword evidence="8 10" id="KW-0472">Membrane</keyword>
<dbReference type="GeneID" id="76833901"/>
<keyword evidence="2" id="KW-0813">Transport</keyword>
<evidence type="ECO:0000256" key="2">
    <source>
        <dbReference type="ARBA" id="ARBA00022448"/>
    </source>
</evidence>
<keyword evidence="1" id="KW-0171">Cobalt transport</keyword>
<evidence type="ECO:0000256" key="8">
    <source>
        <dbReference type="ARBA" id="ARBA00023136"/>
    </source>
</evidence>
<dbReference type="PANTHER" id="PTHR38662">
    <property type="entry name" value="COBALT TRANSPORT PROTEIN CBIN"/>
    <property type="match status" value="1"/>
</dbReference>
<dbReference type="GO" id="GO:0009236">
    <property type="term" value="P:cobalamin biosynthetic process"/>
    <property type="evidence" value="ECO:0007669"/>
    <property type="project" value="UniProtKB-KW"/>
</dbReference>
<evidence type="ECO:0000256" key="5">
    <source>
        <dbReference type="ARBA" id="ARBA00022692"/>
    </source>
</evidence>
<keyword evidence="9" id="KW-0170">Cobalt</keyword>
<keyword evidence="7" id="KW-0406">Ion transport</keyword>
<dbReference type="InterPro" id="IPR003705">
    <property type="entry name" value="CbiN"/>
</dbReference>
<evidence type="ECO:0000256" key="7">
    <source>
        <dbReference type="ARBA" id="ARBA00023065"/>
    </source>
</evidence>
<dbReference type="Pfam" id="PF02553">
    <property type="entry name" value="CbiN"/>
    <property type="match status" value="1"/>
</dbReference>
<keyword evidence="12" id="KW-1185">Reference proteome</keyword>
<accession>A0A9X9S4D8</accession>
<dbReference type="AlphaFoldDB" id="A0A9X9S4D8"/>
<gene>
    <name evidence="11" type="ORF">OU421_02325</name>
</gene>
<sequence>MKYLFEIITVIALILFTGVFLYTDTIVQASGEEGWGGTDGVGSEMVEELGYEPWIDNSDYTFTPPSGEIESCLFALQAVFGGLLIGWIFGSWATERRIKKNPN</sequence>
<protein>
    <submittedName>
        <fullName evidence="11">Energy-coupling factor ABC transporter substrate-binding protein</fullName>
    </submittedName>
</protein>
<dbReference type="PANTHER" id="PTHR38662:SF1">
    <property type="entry name" value="COBALT TRANSPORT PROTEIN CBIN"/>
    <property type="match status" value="1"/>
</dbReference>
<dbReference type="Proteomes" id="UP001163096">
    <property type="component" value="Chromosome"/>
</dbReference>
<evidence type="ECO:0000256" key="10">
    <source>
        <dbReference type="SAM" id="Phobius"/>
    </source>
</evidence>
<evidence type="ECO:0000256" key="1">
    <source>
        <dbReference type="ARBA" id="ARBA00022426"/>
    </source>
</evidence>
<dbReference type="EMBL" id="CP113361">
    <property type="protein sequence ID" value="WAI01729.1"/>
    <property type="molecule type" value="Genomic_DNA"/>
</dbReference>
<dbReference type="RefSeq" id="WP_268186993.1">
    <property type="nucleotide sequence ID" value="NZ_CP113361.1"/>
</dbReference>
<dbReference type="KEGG" id="mou:OU421_02325"/>
<evidence type="ECO:0000256" key="9">
    <source>
        <dbReference type="ARBA" id="ARBA00023285"/>
    </source>
</evidence>
<dbReference type="GO" id="GO:0016020">
    <property type="term" value="C:membrane"/>
    <property type="evidence" value="ECO:0007669"/>
    <property type="project" value="InterPro"/>
</dbReference>
<feature type="transmembrane region" description="Helical" evidence="10">
    <location>
        <begin position="74"/>
        <end position="93"/>
    </location>
</feature>
<evidence type="ECO:0000256" key="6">
    <source>
        <dbReference type="ARBA" id="ARBA00022989"/>
    </source>
</evidence>
<keyword evidence="3" id="KW-1003">Cell membrane</keyword>
<evidence type="ECO:0000313" key="12">
    <source>
        <dbReference type="Proteomes" id="UP001163096"/>
    </source>
</evidence>
<keyword evidence="4" id="KW-0169">Cobalamin biosynthesis</keyword>
<name>A0A9X9S4D8_METOG</name>
<dbReference type="GO" id="GO:0015087">
    <property type="term" value="F:cobalt ion transmembrane transporter activity"/>
    <property type="evidence" value="ECO:0007669"/>
    <property type="project" value="InterPro"/>
</dbReference>
<reference evidence="11" key="1">
    <citation type="submission" date="2022-11" db="EMBL/GenBank/DDBJ databases">
        <title>Complete genome sequence of Methanogenium organophilum DSM 3596.</title>
        <authorList>
            <person name="Chen S.-C."/>
            <person name="Lai S.-J."/>
            <person name="You Y.-T."/>
        </authorList>
    </citation>
    <scope>NUCLEOTIDE SEQUENCE</scope>
    <source>
        <strain evidence="11">DSM 3596</strain>
    </source>
</reference>
<evidence type="ECO:0000313" key="11">
    <source>
        <dbReference type="EMBL" id="WAI01729.1"/>
    </source>
</evidence>
<proteinExistence type="predicted"/>